<accession>A0A316A8R9</accession>
<dbReference type="PROSITE" id="PS51257">
    <property type="entry name" value="PROKAR_LIPOPROTEIN"/>
    <property type="match status" value="1"/>
</dbReference>
<dbReference type="Proteomes" id="UP000245469">
    <property type="component" value="Unassembled WGS sequence"/>
</dbReference>
<dbReference type="EMBL" id="QGDQ01000009">
    <property type="protein sequence ID" value="PWJ54033.1"/>
    <property type="molecule type" value="Genomic_DNA"/>
</dbReference>
<feature type="signal peptide" evidence="2">
    <location>
        <begin position="1"/>
        <end position="25"/>
    </location>
</feature>
<keyword evidence="5" id="KW-1185">Reference proteome</keyword>
<feature type="chain" id="PRO_5039649330" evidence="2">
    <location>
        <begin position="26"/>
        <end position="184"/>
    </location>
</feature>
<feature type="region of interest" description="Disordered" evidence="1">
    <location>
        <begin position="34"/>
        <end position="81"/>
    </location>
</feature>
<evidence type="ECO:0000256" key="1">
    <source>
        <dbReference type="SAM" id="MobiDB-lite"/>
    </source>
</evidence>
<dbReference type="Pfam" id="PF10648">
    <property type="entry name" value="Gmad2"/>
    <property type="match status" value="1"/>
</dbReference>
<feature type="compositionally biased region" description="Low complexity" evidence="1">
    <location>
        <begin position="42"/>
        <end position="81"/>
    </location>
</feature>
<reference evidence="4 5" key="1">
    <citation type="submission" date="2018-03" db="EMBL/GenBank/DDBJ databases">
        <title>Genomic Encyclopedia of Archaeal and Bacterial Type Strains, Phase II (KMG-II): from individual species to whole genera.</title>
        <authorList>
            <person name="Goeker M."/>
        </authorList>
    </citation>
    <scope>NUCLEOTIDE SEQUENCE [LARGE SCALE GENOMIC DNA]</scope>
    <source>
        <strain evidence="4 5">DSM 44889</strain>
    </source>
</reference>
<name>A0A316A8R9_9ACTN</name>
<proteinExistence type="predicted"/>
<dbReference type="AlphaFoldDB" id="A0A316A8R9"/>
<feature type="domain" description="Bacterial spore germination immunoglobulin-like" evidence="3">
    <location>
        <begin position="86"/>
        <end position="170"/>
    </location>
</feature>
<dbReference type="RefSeq" id="WP_109774019.1">
    <property type="nucleotide sequence ID" value="NZ_QGDQ01000009.1"/>
</dbReference>
<gene>
    <name evidence="4" type="ORF">BXY45_109115</name>
</gene>
<dbReference type="OrthoDB" id="4843507at2"/>
<comment type="caution">
    <text evidence="4">The sequence shown here is derived from an EMBL/GenBank/DDBJ whole genome shotgun (WGS) entry which is preliminary data.</text>
</comment>
<evidence type="ECO:0000313" key="4">
    <source>
        <dbReference type="EMBL" id="PWJ54033.1"/>
    </source>
</evidence>
<keyword evidence="2" id="KW-0732">Signal</keyword>
<evidence type="ECO:0000256" key="2">
    <source>
        <dbReference type="SAM" id="SignalP"/>
    </source>
</evidence>
<dbReference type="InterPro" id="IPR018911">
    <property type="entry name" value="Gmad2_Ig-like_dom"/>
</dbReference>
<protein>
    <submittedName>
        <fullName evidence="4">Immunoglobulin-like protein involved in spore germination</fullName>
    </submittedName>
</protein>
<evidence type="ECO:0000259" key="3">
    <source>
        <dbReference type="Pfam" id="PF10648"/>
    </source>
</evidence>
<organism evidence="4 5">
    <name type="scientific">Quadrisphaera granulorum</name>
    <dbReference type="NCBI Taxonomy" id="317664"/>
    <lineage>
        <taxon>Bacteria</taxon>
        <taxon>Bacillati</taxon>
        <taxon>Actinomycetota</taxon>
        <taxon>Actinomycetes</taxon>
        <taxon>Kineosporiales</taxon>
        <taxon>Kineosporiaceae</taxon>
        <taxon>Quadrisphaera</taxon>
    </lineage>
</organism>
<sequence>MHAHLRTLRARRAATVAAGSAAALALLLTACGQQSPQTEPVGGSASSTDGASSSSSPSTTSTATASGTAATAPGPAATGTGLSKSVVITAPVEGQRLPAGPMGIVGQGTAFEGTLLWKITQADGTVLSDGNTMAGANGDIGEFSISQTVQKGTCTPCTAEVWAPDESGGEGLPEGPAKVTFYVD</sequence>
<evidence type="ECO:0000313" key="5">
    <source>
        <dbReference type="Proteomes" id="UP000245469"/>
    </source>
</evidence>